<proteinExistence type="predicted"/>
<reference evidence="2" key="1">
    <citation type="submission" date="2023-01" db="EMBL/GenBank/DDBJ databases">
        <title>Vibrio sp. CB1-14 genome sequencing.</title>
        <authorList>
            <person name="Otstavnykh N."/>
            <person name="Isaeva M."/>
            <person name="Meleshko D."/>
        </authorList>
    </citation>
    <scope>NUCLEOTIDE SEQUENCE</scope>
    <source>
        <strain evidence="2">CB1-14</strain>
        <plasmid evidence="2">p1</plasmid>
    </source>
</reference>
<feature type="signal peptide" evidence="1">
    <location>
        <begin position="1"/>
        <end position="16"/>
    </location>
</feature>
<evidence type="ECO:0008006" key="3">
    <source>
        <dbReference type="Google" id="ProtNLM"/>
    </source>
</evidence>
<dbReference type="RefSeq" id="WP_353500243.1">
    <property type="nucleotide sequence ID" value="NZ_CP115922.1"/>
</dbReference>
<sequence length="213" mass="24171">MKIKLLVLTITAFALAGCTSKPELTAVEPTLCELRPNQTLVGEKTIKSNGRDVTSCYYEWVYEPSGHIMDVIAPDYTVYSATTYIYKGKVDTWNNISNMTAKELREEQRLQEQARKRAQREAKEQACQSSPECMAEREKKKLAQQEHNQICDGFFKDLSAKTTFTHERIVVARPMMTGAYICVAQGLVETPHGSRFQQIQLTGNPETGVYEYK</sequence>
<organism evidence="2">
    <name type="scientific">Vibrio chaetopteri</name>
    <dbReference type="NCBI Taxonomy" id="3016528"/>
    <lineage>
        <taxon>Bacteria</taxon>
        <taxon>Pseudomonadati</taxon>
        <taxon>Pseudomonadota</taxon>
        <taxon>Gammaproteobacteria</taxon>
        <taxon>Vibrionales</taxon>
        <taxon>Vibrionaceae</taxon>
        <taxon>Vibrio</taxon>
    </lineage>
</organism>
<evidence type="ECO:0000256" key="1">
    <source>
        <dbReference type="SAM" id="SignalP"/>
    </source>
</evidence>
<name>A0AAU8BQX2_9VIBR</name>
<geneLocation type="plasmid" evidence="2">
    <name>p1</name>
</geneLocation>
<dbReference type="EMBL" id="CP115922">
    <property type="protein sequence ID" value="XCD19116.1"/>
    <property type="molecule type" value="Genomic_DNA"/>
</dbReference>
<protein>
    <recommendedName>
        <fullName evidence="3">Lipoprotein</fullName>
    </recommendedName>
</protein>
<evidence type="ECO:0000313" key="2">
    <source>
        <dbReference type="EMBL" id="XCD19116.1"/>
    </source>
</evidence>
<dbReference type="PROSITE" id="PS51257">
    <property type="entry name" value="PROKAR_LIPOPROTEIN"/>
    <property type="match status" value="1"/>
</dbReference>
<gene>
    <name evidence="2" type="ORF">PG915_24580</name>
</gene>
<accession>A0AAU8BQX2</accession>
<feature type="chain" id="PRO_5043537815" description="Lipoprotein" evidence="1">
    <location>
        <begin position="17"/>
        <end position="213"/>
    </location>
</feature>
<dbReference type="KEGG" id="vck:PG915_24580"/>
<dbReference type="AlphaFoldDB" id="A0AAU8BQX2"/>
<keyword evidence="1" id="KW-0732">Signal</keyword>
<keyword evidence="2" id="KW-0614">Plasmid</keyword>